<feature type="disulfide bond" evidence="9">
    <location>
        <begin position="274"/>
        <end position="289"/>
    </location>
</feature>
<feature type="domain" description="Pacifastin" evidence="12">
    <location>
        <begin position="592"/>
        <end position="626"/>
    </location>
</feature>
<feature type="domain" description="Pacifastin" evidence="12">
    <location>
        <begin position="2"/>
        <end position="35"/>
    </location>
</feature>
<feature type="disulfide bond" evidence="9">
    <location>
        <begin position="548"/>
        <end position="563"/>
    </location>
</feature>
<feature type="disulfide bond" evidence="9">
    <location>
        <begin position="364"/>
        <end position="379"/>
    </location>
</feature>
<feature type="disulfide bond" evidence="9">
    <location>
        <begin position="413"/>
        <end position="428"/>
    </location>
</feature>
<dbReference type="GO" id="GO:0004867">
    <property type="term" value="F:serine-type endopeptidase inhibitor activity"/>
    <property type="evidence" value="ECO:0007669"/>
    <property type="project" value="UniProtKB-UniRule"/>
</dbReference>
<feature type="disulfide bond" evidence="9">
    <location>
        <begin position="248"/>
        <end position="258"/>
    </location>
</feature>
<dbReference type="PANTHER" id="PTHR46676">
    <property type="entry name" value="PROTEIN AMBP"/>
    <property type="match status" value="1"/>
</dbReference>
<feature type="disulfide bond" evidence="9">
    <location>
        <begin position="63"/>
        <end position="73"/>
    </location>
</feature>
<dbReference type="PRINTS" id="PR00759">
    <property type="entry name" value="BASICPTASE"/>
</dbReference>
<feature type="domain" description="Pacifastin" evidence="12">
    <location>
        <begin position="452"/>
        <end position="485"/>
    </location>
</feature>
<feature type="disulfide bond" evidence="9">
    <location>
        <begin position="423"/>
        <end position="441"/>
    </location>
</feature>
<feature type="disulfide bond" evidence="9">
    <location>
        <begin position="608"/>
        <end position="618"/>
    </location>
</feature>
<dbReference type="Proteomes" id="UP001381693">
    <property type="component" value="Unassembled WGS sequence"/>
</dbReference>
<feature type="domain" description="BPTI/Kunitz inhibitor" evidence="11">
    <location>
        <begin position="814"/>
        <end position="864"/>
    </location>
</feature>
<dbReference type="SUPFAM" id="SSF57362">
    <property type="entry name" value="BPTI-like"/>
    <property type="match status" value="2"/>
</dbReference>
<feature type="disulfide bond" evidence="9">
    <location>
        <begin position="605"/>
        <end position="623"/>
    </location>
</feature>
<proteinExistence type="inferred from homology"/>
<feature type="disulfide bond" evidence="9">
    <location>
        <begin position="595"/>
        <end position="610"/>
    </location>
</feature>
<evidence type="ECO:0000256" key="7">
    <source>
        <dbReference type="ARBA" id="ARBA00023180"/>
    </source>
</evidence>
<feature type="disulfide bond" evidence="9">
    <location>
        <begin position="426"/>
        <end position="436"/>
    </location>
</feature>
<feature type="domain" description="Pacifastin" evidence="12">
    <location>
        <begin position="670"/>
        <end position="703"/>
    </location>
</feature>
<feature type="disulfide bond" evidence="9">
    <location>
        <begin position="636"/>
        <end position="651"/>
    </location>
</feature>
<dbReference type="InterPro" id="IPR020901">
    <property type="entry name" value="Prtase_inh_Kunz-CS"/>
</dbReference>
<evidence type="ECO:0000256" key="6">
    <source>
        <dbReference type="ARBA" id="ARBA00023157"/>
    </source>
</evidence>
<feature type="domain" description="Pacifastin" evidence="12">
    <location>
        <begin position="706"/>
        <end position="739"/>
    </location>
</feature>
<dbReference type="PROSITE" id="PS00280">
    <property type="entry name" value="BPTI_KUNITZ_1"/>
    <property type="match status" value="1"/>
</dbReference>
<keyword evidence="2" id="KW-0964">Secreted</keyword>
<dbReference type="PANTHER" id="PTHR46676:SF1">
    <property type="entry name" value="PROTEIN AMBP"/>
    <property type="match status" value="1"/>
</dbReference>
<dbReference type="SUPFAM" id="SSF57603">
    <property type="entry name" value="FnI-like domain"/>
    <property type="match status" value="1"/>
</dbReference>
<keyword evidence="5 9" id="KW-0722">Serine protease inhibitor</keyword>
<feature type="disulfide bond" evidence="9">
    <location>
        <begin position="336"/>
        <end position="346"/>
    </location>
</feature>
<dbReference type="InterPro" id="IPR029856">
    <property type="entry name" value="AMBP"/>
</dbReference>
<dbReference type="Pfam" id="PF00014">
    <property type="entry name" value="Kunitz_BPTI"/>
    <property type="match status" value="2"/>
</dbReference>
<dbReference type="GO" id="GO:0005576">
    <property type="term" value="C:extracellular region"/>
    <property type="evidence" value="ECO:0007669"/>
    <property type="project" value="UniProtKB-SubCell"/>
</dbReference>
<evidence type="ECO:0000313" key="13">
    <source>
        <dbReference type="EMBL" id="KAK7074374.1"/>
    </source>
</evidence>
<comment type="caution">
    <text evidence="9">Lacks conserved residue(s) required for the propagation of feature annotation.</text>
</comment>
<feature type="domain" description="BPTI/Kunitz inhibitor" evidence="11">
    <location>
        <begin position="745"/>
        <end position="798"/>
    </location>
</feature>
<evidence type="ECO:0000259" key="12">
    <source>
        <dbReference type="PROSITE" id="PS51446"/>
    </source>
</evidence>
<feature type="disulfide bond" evidence="9">
    <location>
        <begin position="455"/>
        <end position="470"/>
    </location>
</feature>
<keyword evidence="14" id="KW-1185">Reference proteome</keyword>
<evidence type="ECO:0000313" key="14">
    <source>
        <dbReference type="Proteomes" id="UP001381693"/>
    </source>
</evidence>
<feature type="site" description="Reactive bond" evidence="9">
    <location>
        <begin position="534"/>
        <end position="535"/>
    </location>
</feature>
<dbReference type="Pfam" id="PF05375">
    <property type="entry name" value="Pacifastin_I"/>
    <property type="match status" value="17"/>
</dbReference>
<dbReference type="SMART" id="SM00214">
    <property type="entry name" value="VWC"/>
    <property type="match status" value="2"/>
</dbReference>
<dbReference type="Gene3D" id="4.10.410.10">
    <property type="entry name" value="Pancreatic trypsin inhibitor Kunitz domain"/>
    <property type="match status" value="2"/>
</dbReference>
<dbReference type="InterPro" id="IPR036201">
    <property type="entry name" value="Pacifastin_dom_sf"/>
</dbReference>
<dbReference type="InterPro" id="IPR002223">
    <property type="entry name" value="Kunitz_BPTI"/>
</dbReference>
<feature type="site" description="Reactive bond" evidence="9">
    <location>
        <begin position="203"/>
        <end position="204"/>
    </location>
</feature>
<feature type="site" description="Reactive bond" evidence="9">
    <location>
        <begin position="438"/>
        <end position="439"/>
    </location>
</feature>
<gene>
    <name evidence="13" type="ORF">SK128_004623</name>
</gene>
<feature type="disulfide bond" evidence="9">
    <location>
        <begin position="333"/>
        <end position="351"/>
    </location>
</feature>
<evidence type="ECO:0000256" key="9">
    <source>
        <dbReference type="PROSITE-ProRule" id="PRU00776"/>
    </source>
</evidence>
<feature type="disulfide bond" evidence="9">
    <location>
        <begin position="60"/>
        <end position="78"/>
    </location>
</feature>
<feature type="disulfide bond" evidence="9">
    <location>
        <begin position="709"/>
        <end position="724"/>
    </location>
</feature>
<evidence type="ECO:0000256" key="4">
    <source>
        <dbReference type="ARBA" id="ARBA00022737"/>
    </source>
</evidence>
<feature type="disulfide bond" evidence="9">
    <location>
        <begin position="509"/>
        <end position="524"/>
    </location>
</feature>
<comment type="subcellular location">
    <subcellularLocation>
        <location evidence="1">Secreted</location>
    </subcellularLocation>
</comment>
<feature type="domain" description="Pacifastin" evidence="12">
    <location>
        <begin position="47"/>
        <end position="81"/>
    </location>
</feature>
<organism evidence="13 14">
    <name type="scientific">Halocaridina rubra</name>
    <name type="common">Hawaiian red shrimp</name>
    <dbReference type="NCBI Taxonomy" id="373956"/>
    <lineage>
        <taxon>Eukaryota</taxon>
        <taxon>Metazoa</taxon>
        <taxon>Ecdysozoa</taxon>
        <taxon>Arthropoda</taxon>
        <taxon>Crustacea</taxon>
        <taxon>Multicrustacea</taxon>
        <taxon>Malacostraca</taxon>
        <taxon>Eumalacostraca</taxon>
        <taxon>Eucarida</taxon>
        <taxon>Decapoda</taxon>
        <taxon>Pleocyemata</taxon>
        <taxon>Caridea</taxon>
        <taxon>Atyoidea</taxon>
        <taxon>Atyidae</taxon>
        <taxon>Halocaridina</taxon>
    </lineage>
</organism>
<reference evidence="13 14" key="1">
    <citation type="submission" date="2023-11" db="EMBL/GenBank/DDBJ databases">
        <title>Halocaridina rubra genome assembly.</title>
        <authorList>
            <person name="Smith C."/>
        </authorList>
    </citation>
    <scope>NUCLEOTIDE SEQUENCE [LARGE SCALE GENOMIC DNA]</scope>
    <source>
        <strain evidence="13">EP-1</strain>
        <tissue evidence="13">Whole</tissue>
    </source>
</reference>
<dbReference type="SMART" id="SM00215">
    <property type="entry name" value="VWC_out"/>
    <property type="match status" value="9"/>
</dbReference>
<evidence type="ECO:0000256" key="2">
    <source>
        <dbReference type="ARBA" id="ARBA00022525"/>
    </source>
</evidence>
<keyword evidence="7" id="KW-0325">Glycoprotein</keyword>
<accession>A0AAN8X9A4</accession>
<dbReference type="InterPro" id="IPR001007">
    <property type="entry name" value="VWF_dom"/>
</dbReference>
<feature type="site" description="Reactive bond" evidence="9">
    <location>
        <begin position="75"/>
        <end position="76"/>
    </location>
</feature>
<feature type="domain" description="Pacifastin" evidence="12">
    <location>
        <begin position="176"/>
        <end position="209"/>
    </location>
</feature>
<feature type="domain" description="Pacifastin" evidence="12">
    <location>
        <begin position="361"/>
        <end position="394"/>
    </location>
</feature>
<feature type="disulfide bond" evidence="9">
    <location>
        <begin position="245"/>
        <end position="263"/>
    </location>
</feature>
<dbReference type="FunFam" id="4.10.410.10:FF:000020">
    <property type="entry name" value="Collagen, type VI, alpha 3"/>
    <property type="match status" value="1"/>
</dbReference>
<dbReference type="CDD" id="cd00109">
    <property type="entry name" value="Kunitz-type"/>
    <property type="match status" value="1"/>
</dbReference>
<feature type="non-terminal residue" evidence="13">
    <location>
        <position position="1"/>
    </location>
</feature>
<protein>
    <submittedName>
        <fullName evidence="13">Uncharacterized protein</fullName>
    </submittedName>
</protein>
<name>A0AAN8X9A4_HALRR</name>
<feature type="domain" description="Pacifastin" evidence="12">
    <location>
        <begin position="135"/>
        <end position="168"/>
    </location>
</feature>
<evidence type="ECO:0000256" key="5">
    <source>
        <dbReference type="ARBA" id="ARBA00022900"/>
    </source>
</evidence>
<feature type="domain" description="Pacifastin" evidence="12">
    <location>
        <begin position="506"/>
        <end position="540"/>
    </location>
</feature>
<dbReference type="PROSITE" id="PS51446">
    <property type="entry name" value="PACIFASTIN"/>
    <property type="match status" value="17"/>
</dbReference>
<feature type="domain" description="Pacifastin" evidence="12">
    <location>
        <begin position="271"/>
        <end position="304"/>
    </location>
</feature>
<feature type="disulfide bond" evidence="9">
    <location>
        <begin position="323"/>
        <end position="338"/>
    </location>
</feature>
<feature type="domain" description="Pacifastin" evidence="12">
    <location>
        <begin position="232"/>
        <end position="266"/>
    </location>
</feature>
<dbReference type="SUPFAM" id="SSF57283">
    <property type="entry name" value="PMP inhibitors"/>
    <property type="match status" value="14"/>
</dbReference>
<feature type="domain" description="Pacifastin" evidence="12">
    <location>
        <begin position="410"/>
        <end position="444"/>
    </location>
</feature>
<evidence type="ECO:0000256" key="3">
    <source>
        <dbReference type="ARBA" id="ARBA00022690"/>
    </source>
</evidence>
<keyword evidence="4" id="KW-0677">Repeat</keyword>
<feature type="disulfide bond" evidence="9">
    <location>
        <begin position="519"/>
        <end position="537"/>
    </location>
</feature>
<feature type="disulfide bond" evidence="9">
    <location>
        <begin position="673"/>
        <end position="688"/>
    </location>
</feature>
<feature type="domain" description="Pacifastin" evidence="12">
    <location>
        <begin position="545"/>
        <end position="578"/>
    </location>
</feature>
<feature type="disulfide bond" evidence="9">
    <location>
        <begin position="50"/>
        <end position="65"/>
    </location>
</feature>
<dbReference type="EMBL" id="JAXCGZ010011634">
    <property type="protein sequence ID" value="KAK7074374.1"/>
    <property type="molecule type" value="Genomic_DNA"/>
</dbReference>
<sequence length="1507" mass="165290">KENLCEEGATYKQDCNDCVCRDGVFVCTQRACLPDWYENRPGSIPDGFQCSPGSRWMAECNWCTCSENGIGICTEKACLPGFQPNPNEVTCEEGSTWKPDECNRCRCINGKQACSTRQCGPSGSPVPDRDIQVPEAECRGDGRWRHECNWCRCRDGRGTCTRRGCPPALIDRLAGEPECEGRIAFKKDCNTCTCIDGHAVCTEKFCGPVQAPTNVQRPVVRPAVHSASTAMEPTCTSGSRWRDECNWCHCSENGMGVCTLMGCLPGGSYDEPECEGNARWKKDCNWCNCVNGKGVCTKRTCLPRDLRGRTPDLRTGAVREPTCTAGSRWREGCNWCTCSETKLGICTVKACLPGAEEDNSEPECEGDSRWKKDCNWCNCIDGKGVCTKRACIPRPSPGVVPVLHAPTRHEPSCTAGSSWRDDCNWCSCSDTGVGMCTMKGCIPGMDQNDENEPECLGNSRWKKDCNWCNCIDGRGVCTKRACIPVNRQTPSTGISLHRPALSPGLEPSCTEGSRWRIDCNWCSCTETGVGVCTEKACISDAPIDEPDCEGDSSWKRDCNWCKCVEGKGICTKKACIPDLDVPQDVPLIPEEEPQCTEGSRWKIECNWCHCTEAGVGICTKLGCNPGSIPSPDERQCEDGSRWKQDCNWCHCANGQQLCTQIACAVSGEIGQPCTEGERWNDGCNSCMCSNGRAICTQRACFNFDAPSQCTEGDSWMEECNNCRCSNGLRLCTKRLCTQPSSHSHCLLPPVDPTVPKCAGFLQKWTFDSATNKCKQILYGGCGATQNLFSSNSECQASCMRLAVQQMSVPKAKRCLLEKDSGPCFAAKTKYYYKKETGTCESFVYGGCGGNRNRFRTLKDCQETCGDIAPAADVACDKSQCPWMHWGHYESKGCLPQYEDGYCCPTSFSCPSKEEASLSVDKCFYKNKAYGIGDRINVDHECSASCVCVRSSTPTGTAEINCATIECPSLFRPNPPGCRSLYRAGECCSYDTECADPQNPAAIRSPPVCSWKDKNYLEGDKMYFDEHPCQKCICSRNFTDPFGSGCSRIDCGLDFRYTSRYEQGSVPIYFENRCCPIDWLSPGDRRIVESELPYEEANGTENQCHLGSKSFNVATKLELTNRRIDCRCLTPPELTCVQYRSEEAASEHQANKNCPEVTCGAECTEVIDAQTECISCSCQNKTFTCPKPNCLESCKQTINYETGCLRCQCDCPVGPPPCPMDCAVRTVTDDVTGCSRCECDPRFSGTPLGHPHTPGGPNDGNCHIGLDGRAPCPVDCAVERYLDESGCEVCRCNPNNPGNPFGRPSPSVPRSDCRTGPDGRAPCPMDCAIERVIDESGCEVCRCKLNNPGNPFGRPPLPNSDDSCRKGPDGRAPCPMDCIVERFLDDKGCEVCRCDPSKNSPLEGRPVPPRPNDTCRKGPDGRAPCPFDCAIERYIDDSGCEVCRCDPTKPGNPFGPPPPPPPRDNCRKGPDGRAPCPMDCAIERIIDETGCEICRCHPTNPGNPFVHH</sequence>
<evidence type="ECO:0000259" key="11">
    <source>
        <dbReference type="PROSITE" id="PS50279"/>
    </source>
</evidence>
<feature type="disulfide bond" evidence="9">
    <location>
        <begin position="235"/>
        <end position="250"/>
    </location>
</feature>
<dbReference type="InterPro" id="IPR036880">
    <property type="entry name" value="Kunitz_BPTI_sf"/>
</dbReference>
<feature type="site" description="Reactive bond" evidence="9">
    <location>
        <begin position="348"/>
        <end position="349"/>
    </location>
</feature>
<feature type="domain" description="Pacifastin" evidence="12">
    <location>
        <begin position="88"/>
        <end position="122"/>
    </location>
</feature>
<feature type="disulfide bond" evidence="9">
    <location>
        <begin position="138"/>
        <end position="153"/>
    </location>
</feature>
<dbReference type="PROSITE" id="PS50184">
    <property type="entry name" value="VWFC_2"/>
    <property type="match status" value="1"/>
</dbReference>
<feature type="domain" description="VWFC" evidence="10">
    <location>
        <begin position="920"/>
        <end position="994"/>
    </location>
</feature>
<feature type="site" description="Reactive bond" evidence="9">
    <location>
        <begin position="572"/>
        <end position="573"/>
    </location>
</feature>
<dbReference type="PROSITE" id="PS50279">
    <property type="entry name" value="BPTI_KUNITZ_2"/>
    <property type="match status" value="2"/>
</dbReference>
<feature type="domain" description="Pacifastin" evidence="12">
    <location>
        <begin position="320"/>
        <end position="354"/>
    </location>
</feature>
<feature type="disulfide bond" evidence="9">
    <location>
        <begin position="179"/>
        <end position="194"/>
    </location>
</feature>
<dbReference type="SMART" id="SM00131">
    <property type="entry name" value="KU"/>
    <property type="match status" value="2"/>
</dbReference>
<dbReference type="InterPro" id="IPR008037">
    <property type="entry name" value="Pacifastin_dom"/>
</dbReference>
<keyword evidence="6 9" id="KW-1015">Disulfide bond</keyword>
<evidence type="ECO:0000256" key="1">
    <source>
        <dbReference type="ARBA" id="ARBA00004613"/>
    </source>
</evidence>
<comment type="similarity">
    <text evidence="8 9">Belongs to the protease inhibitor I19 family.</text>
</comment>
<evidence type="ECO:0000259" key="10">
    <source>
        <dbReference type="PROSITE" id="PS50184"/>
    </source>
</evidence>
<feature type="domain" description="Pacifastin" evidence="12">
    <location>
        <begin position="633"/>
        <end position="666"/>
    </location>
</feature>
<feature type="disulfide bond" evidence="9">
    <location>
        <begin position="522"/>
        <end position="532"/>
    </location>
</feature>
<evidence type="ECO:0000256" key="8">
    <source>
        <dbReference type="ARBA" id="ARBA00029459"/>
    </source>
</evidence>
<keyword evidence="3 9" id="KW-0646">Protease inhibitor</keyword>
<feature type="disulfide bond" evidence="9">
    <location>
        <begin position="5"/>
        <end position="20"/>
    </location>
</feature>
<comment type="caution">
    <text evidence="13">The sequence shown here is derived from an EMBL/GenBank/DDBJ whole genome shotgun (WGS) entry which is preliminary data.</text>
</comment>